<keyword evidence="5" id="KW-1185">Reference proteome</keyword>
<gene>
    <name evidence="4" type="ORF">AFUS01_LOCUS29306</name>
</gene>
<dbReference type="OrthoDB" id="10254570at2759"/>
<dbReference type="GO" id="GO:0008117">
    <property type="term" value="F:sphinganine-1-phosphate aldolase activity"/>
    <property type="evidence" value="ECO:0007669"/>
    <property type="project" value="TreeGrafter"/>
</dbReference>
<dbReference type="InterPro" id="IPR050477">
    <property type="entry name" value="GrpII_AminoAcid_Decarb"/>
</dbReference>
<name>A0A8J2KLW2_9HEXA</name>
<dbReference type="GO" id="GO:0030149">
    <property type="term" value="P:sphingolipid catabolic process"/>
    <property type="evidence" value="ECO:0007669"/>
    <property type="project" value="TreeGrafter"/>
</dbReference>
<dbReference type="AlphaFoldDB" id="A0A8J2KLW2"/>
<proteinExistence type="predicted"/>
<evidence type="ECO:0000256" key="3">
    <source>
        <dbReference type="ARBA" id="ARBA00023239"/>
    </source>
</evidence>
<dbReference type="PANTHER" id="PTHR42735">
    <property type="match status" value="1"/>
</dbReference>
<evidence type="ECO:0000313" key="4">
    <source>
        <dbReference type="EMBL" id="CAG7818827.1"/>
    </source>
</evidence>
<evidence type="ECO:0000256" key="2">
    <source>
        <dbReference type="ARBA" id="ARBA00022898"/>
    </source>
</evidence>
<reference evidence="4" key="1">
    <citation type="submission" date="2021-06" db="EMBL/GenBank/DDBJ databases">
        <authorList>
            <person name="Hodson N. C."/>
            <person name="Mongue J. A."/>
            <person name="Jaron S. K."/>
        </authorList>
    </citation>
    <scope>NUCLEOTIDE SEQUENCE</scope>
</reference>
<dbReference type="EMBL" id="CAJVCH010431468">
    <property type="protein sequence ID" value="CAG7818827.1"/>
    <property type="molecule type" value="Genomic_DNA"/>
</dbReference>
<keyword evidence="2" id="KW-0663">Pyridoxal phosphate</keyword>
<evidence type="ECO:0000313" key="5">
    <source>
        <dbReference type="Proteomes" id="UP000708208"/>
    </source>
</evidence>
<comment type="caution">
    <text evidence="4">The sequence shown here is derived from an EMBL/GenBank/DDBJ whole genome shotgun (WGS) entry which is preliminary data.</text>
</comment>
<keyword evidence="3" id="KW-0456">Lyase</keyword>
<comment type="cofactor">
    <cofactor evidence="1">
        <name>pyridoxal 5'-phosphate</name>
        <dbReference type="ChEBI" id="CHEBI:597326"/>
    </cofactor>
</comment>
<dbReference type="GO" id="GO:0016020">
    <property type="term" value="C:membrane"/>
    <property type="evidence" value="ECO:0007669"/>
    <property type="project" value="GOC"/>
</dbReference>
<evidence type="ECO:0000256" key="1">
    <source>
        <dbReference type="ARBA" id="ARBA00001933"/>
    </source>
</evidence>
<accession>A0A8J2KLW2</accession>
<dbReference type="PANTHER" id="PTHR42735:SF6">
    <property type="entry name" value="SPHINGOSINE-1-PHOSPHATE LYASE 1"/>
    <property type="match status" value="1"/>
</dbReference>
<dbReference type="GO" id="GO:0005783">
    <property type="term" value="C:endoplasmic reticulum"/>
    <property type="evidence" value="ECO:0007669"/>
    <property type="project" value="TreeGrafter"/>
</dbReference>
<organism evidence="4 5">
    <name type="scientific">Allacma fusca</name>
    <dbReference type="NCBI Taxonomy" id="39272"/>
    <lineage>
        <taxon>Eukaryota</taxon>
        <taxon>Metazoa</taxon>
        <taxon>Ecdysozoa</taxon>
        <taxon>Arthropoda</taxon>
        <taxon>Hexapoda</taxon>
        <taxon>Collembola</taxon>
        <taxon>Symphypleona</taxon>
        <taxon>Sminthuridae</taxon>
        <taxon>Allacma</taxon>
    </lineage>
</organism>
<dbReference type="Proteomes" id="UP000708208">
    <property type="component" value="Unassembled WGS sequence"/>
</dbReference>
<feature type="non-terminal residue" evidence="4">
    <location>
        <position position="1"/>
    </location>
</feature>
<sequence>MAVEGVTSISTDTHKYGFAPKGTSVLLFSNKKFKHRQYFVQTNWPGGMYATATLAGSRPGVEPTLITKAPGSPGGQTLIAGCWSSLLYFGFDGYVEMTRKIVSAARRIEAGLRNIYGIYIFGEPQVSVVAIGSDVFDIYRLADILNNKGWNLNN</sequence>
<protein>
    <submittedName>
        <fullName evidence="4">Uncharacterized protein</fullName>
    </submittedName>
</protein>